<dbReference type="Gene3D" id="3.30.70.120">
    <property type="match status" value="1"/>
</dbReference>
<evidence type="ECO:0000313" key="1">
    <source>
        <dbReference type="EMBL" id="PVX28467.1"/>
    </source>
</evidence>
<dbReference type="Proteomes" id="UP000245890">
    <property type="component" value="Unassembled WGS sequence"/>
</dbReference>
<dbReference type="OrthoDB" id="4941745at2"/>
<organism evidence="1 2">
    <name type="scientific">Sphingomonas pokkalii</name>
    <dbReference type="NCBI Taxonomy" id="2175090"/>
    <lineage>
        <taxon>Bacteria</taxon>
        <taxon>Pseudomonadati</taxon>
        <taxon>Pseudomonadota</taxon>
        <taxon>Alphaproteobacteria</taxon>
        <taxon>Sphingomonadales</taxon>
        <taxon>Sphingomonadaceae</taxon>
        <taxon>Sphingomonas</taxon>
    </lineage>
</organism>
<comment type="caution">
    <text evidence="1">The sequence shown here is derived from an EMBL/GenBank/DDBJ whole genome shotgun (WGS) entry which is preliminary data.</text>
</comment>
<proteinExistence type="predicted"/>
<reference evidence="1 2" key="1">
    <citation type="submission" date="2018-05" db="EMBL/GenBank/DDBJ databases">
        <title>Description of Sphingomonas pokkalii sp nov, isolated from the rhizosphere of saline tolerant pokkali rice and its draft genome analysis.</title>
        <authorList>
            <person name="Menon R."/>
            <person name="Kumari S."/>
            <person name="Rameshkumar N."/>
        </authorList>
    </citation>
    <scope>NUCLEOTIDE SEQUENCE [LARGE SCALE GENOMIC DNA]</scope>
    <source>
        <strain evidence="1 2">L3B27</strain>
    </source>
</reference>
<name>A0A2U0SAP7_9SPHN</name>
<dbReference type="InterPro" id="IPR015867">
    <property type="entry name" value="N-reg_PII/ATP_PRibTrfase_C"/>
</dbReference>
<keyword evidence="2" id="KW-1185">Reference proteome</keyword>
<evidence type="ECO:0000313" key="2">
    <source>
        <dbReference type="Proteomes" id="UP000245890"/>
    </source>
</evidence>
<protein>
    <submittedName>
        <fullName evidence="1">Uncharacterized protein</fullName>
    </submittedName>
</protein>
<dbReference type="EMBL" id="QENQ01000001">
    <property type="protein sequence ID" value="PVX28467.1"/>
    <property type="molecule type" value="Genomic_DNA"/>
</dbReference>
<accession>A0A2U0SAP7</accession>
<sequence length="148" mass="15642">MQLMEFRSLHTRRVCVLKVHVPVSAATLARLAAGDADAMAEAPALSAILAIIRETDPLGDFGAYRSVVELSLGWEMFTPAPAARPSLGAAGIESHSPTVILHVHLPAEGRAEIETAIARIVDAHPWEVPVIEIASADLIVASPQASEP</sequence>
<gene>
    <name evidence="1" type="ORF">DD559_03195</name>
</gene>
<dbReference type="AlphaFoldDB" id="A0A2U0SAP7"/>